<evidence type="ECO:0000256" key="2">
    <source>
        <dbReference type="SAM" id="Phobius"/>
    </source>
</evidence>
<accession>A0ABW3ZXC3</accession>
<evidence type="ECO:0000256" key="1">
    <source>
        <dbReference type="SAM" id="MobiDB-lite"/>
    </source>
</evidence>
<keyword evidence="2" id="KW-1133">Transmembrane helix</keyword>
<feature type="transmembrane region" description="Helical" evidence="2">
    <location>
        <begin position="75"/>
        <end position="98"/>
    </location>
</feature>
<dbReference type="Proteomes" id="UP001597178">
    <property type="component" value="Unassembled WGS sequence"/>
</dbReference>
<gene>
    <name evidence="4" type="ORF">ACFQ4A_14780</name>
</gene>
<evidence type="ECO:0000313" key="4">
    <source>
        <dbReference type="EMBL" id="MFD1362919.1"/>
    </source>
</evidence>
<feature type="region of interest" description="Disordered" evidence="1">
    <location>
        <begin position="108"/>
        <end position="141"/>
    </location>
</feature>
<dbReference type="RefSeq" id="WP_382401945.1">
    <property type="nucleotide sequence ID" value="NZ_JBHTNH010000029.1"/>
</dbReference>
<dbReference type="SUPFAM" id="SSF110997">
    <property type="entry name" value="Sporulation related repeat"/>
    <property type="match status" value="1"/>
</dbReference>
<protein>
    <submittedName>
        <fullName evidence="4">SPOR domain-containing protein</fullName>
    </submittedName>
</protein>
<keyword evidence="5" id="KW-1185">Reference proteome</keyword>
<evidence type="ECO:0000259" key="3">
    <source>
        <dbReference type="PROSITE" id="PS51724"/>
    </source>
</evidence>
<comment type="caution">
    <text evidence="4">The sequence shown here is derived from an EMBL/GenBank/DDBJ whole genome shotgun (WGS) entry which is preliminary data.</text>
</comment>
<dbReference type="InterPro" id="IPR007730">
    <property type="entry name" value="SPOR-like_dom"/>
</dbReference>
<name>A0ABW3ZXC3_9BACI</name>
<evidence type="ECO:0000313" key="5">
    <source>
        <dbReference type="Proteomes" id="UP001597178"/>
    </source>
</evidence>
<dbReference type="Gene3D" id="3.30.70.1070">
    <property type="entry name" value="Sporulation related repeat"/>
    <property type="match status" value="1"/>
</dbReference>
<keyword evidence="2" id="KW-0812">Transmembrane</keyword>
<reference evidence="5" key="1">
    <citation type="journal article" date="2019" name="Int. J. Syst. Evol. Microbiol.">
        <title>The Global Catalogue of Microorganisms (GCM) 10K type strain sequencing project: providing services to taxonomists for standard genome sequencing and annotation.</title>
        <authorList>
            <consortium name="The Broad Institute Genomics Platform"/>
            <consortium name="The Broad Institute Genome Sequencing Center for Infectious Disease"/>
            <person name="Wu L."/>
            <person name="Ma J."/>
        </authorList>
    </citation>
    <scope>NUCLEOTIDE SEQUENCE [LARGE SCALE GENOMIC DNA]</scope>
    <source>
        <strain evidence="5">CCUG 54822</strain>
    </source>
</reference>
<proteinExistence type="predicted"/>
<keyword evidence="2" id="KW-0472">Membrane</keyword>
<dbReference type="EMBL" id="JBHTNH010000029">
    <property type="protein sequence ID" value="MFD1362919.1"/>
    <property type="molecule type" value="Genomic_DNA"/>
</dbReference>
<dbReference type="PROSITE" id="PS51724">
    <property type="entry name" value="SPOR"/>
    <property type="match status" value="1"/>
</dbReference>
<dbReference type="InterPro" id="IPR036680">
    <property type="entry name" value="SPOR-like_sf"/>
</dbReference>
<feature type="domain" description="SPOR" evidence="3">
    <location>
        <begin position="145"/>
        <end position="222"/>
    </location>
</feature>
<dbReference type="Pfam" id="PF05036">
    <property type="entry name" value="SPOR"/>
    <property type="match status" value="1"/>
</dbReference>
<organism evidence="4 5">
    <name type="scientific">Lentibacillus salinarum</name>
    <dbReference type="NCBI Taxonomy" id="446820"/>
    <lineage>
        <taxon>Bacteria</taxon>
        <taxon>Bacillati</taxon>
        <taxon>Bacillota</taxon>
        <taxon>Bacilli</taxon>
        <taxon>Bacillales</taxon>
        <taxon>Bacillaceae</taxon>
        <taxon>Lentibacillus</taxon>
    </lineage>
</organism>
<sequence length="314" mass="34942">MSKGNKLVIWMNGKKTQLTQNDKTPDEKHAVKEFNDEHAAAIEDSDIPELIRQDDDQDNEVYFTRKSKFKAFKPFLLASLSAIVIGSVLGFFLLNMFVGINDDMSQQGGNMPQAATGAEEDEADNQNDANGSTGSDSEDSTTAEIGDVSAFVLQAGKFGEQANADDMAATFQDAGYPAVVWEKEGYFYILSGIAGTKQQGEQLANDMADEDLEVYVKAWETASAKMDLPKSEKEWLQTYEQQWNDSLAAVNDGDRLSKEAWANVVDKTPEKTEHITDFAAFVTKQQQQMGEGDKWQDQQVLLSLWEQFNQLTVQ</sequence>